<dbReference type="GO" id="GO:0016020">
    <property type="term" value="C:membrane"/>
    <property type="evidence" value="ECO:0007669"/>
    <property type="project" value="UniProtKB-SubCell"/>
</dbReference>
<dbReference type="AlphaFoldDB" id="G8HQW2"/>
<reference evidence="11" key="2">
    <citation type="submission" date="2011-08" db="EMBL/GenBank/DDBJ databases">
        <authorList>
            <person name="Dayrat B."/>
        </authorList>
    </citation>
    <scope>NUCLEOTIDE SEQUENCE</scope>
</reference>
<comment type="subcellular location">
    <subcellularLocation>
        <location evidence="1">Membrane</location>
        <topology evidence="1">Multi-pass membrane protein</topology>
    </subcellularLocation>
</comment>
<evidence type="ECO:0000256" key="3">
    <source>
        <dbReference type="ARBA" id="ARBA00016612"/>
    </source>
</evidence>
<evidence type="ECO:0000313" key="11">
    <source>
        <dbReference type="EMBL" id="AEQ93869.1"/>
    </source>
</evidence>
<organism evidence="11">
    <name type="scientific">Peronia peronii</name>
    <dbReference type="NCBI Taxonomy" id="999236"/>
    <lineage>
        <taxon>Eukaryota</taxon>
        <taxon>Metazoa</taxon>
        <taxon>Spiralia</taxon>
        <taxon>Lophotrochozoa</taxon>
        <taxon>Mollusca</taxon>
        <taxon>Gastropoda</taxon>
        <taxon>Heterobranchia</taxon>
        <taxon>Euthyneura</taxon>
        <taxon>Panpulmonata</taxon>
        <taxon>Eupulmonata</taxon>
        <taxon>Systellommatophora</taxon>
        <taxon>Onchidioidea</taxon>
        <taxon>Onchidiidae</taxon>
        <taxon>Peronia</taxon>
    </lineage>
</organism>
<accession>G8HQW2</accession>
<name>G8HQW2_9EUPU</name>
<evidence type="ECO:0000256" key="5">
    <source>
        <dbReference type="ARBA" id="ARBA00022967"/>
    </source>
</evidence>
<keyword evidence="6 10" id="KW-1133">Transmembrane helix</keyword>
<protein>
    <recommendedName>
        <fullName evidence="3">NADH-ubiquinone oxidoreductase chain 4L</fullName>
    </recommendedName>
    <alternativeName>
        <fullName evidence="9">NADH dehydrogenase subunit 4L</fullName>
    </alternativeName>
</protein>
<dbReference type="Pfam" id="PF00420">
    <property type="entry name" value="Oxidored_q2"/>
    <property type="match status" value="1"/>
</dbReference>
<dbReference type="EMBL" id="JN619346">
    <property type="protein sequence ID" value="AEQ93869.1"/>
    <property type="molecule type" value="Genomic_DNA"/>
</dbReference>
<proteinExistence type="inferred from homology"/>
<geneLocation type="mitochondrion" evidence="11"/>
<comment type="similarity">
    <text evidence="2">Belongs to the complex I subunit 4L family.</text>
</comment>
<evidence type="ECO:0000256" key="2">
    <source>
        <dbReference type="ARBA" id="ARBA00010519"/>
    </source>
</evidence>
<evidence type="ECO:0000256" key="4">
    <source>
        <dbReference type="ARBA" id="ARBA00022692"/>
    </source>
</evidence>
<sequence>MLLYLSSVLLLFFIWTFSRQRLHVLSLLVCLEAVMLSVIVFYYSFSLLYSYTSHLFLMILVFAACEAAFGLSLLVSLLRLRGTDMISAMSFSGW</sequence>
<evidence type="ECO:0000256" key="1">
    <source>
        <dbReference type="ARBA" id="ARBA00004141"/>
    </source>
</evidence>
<gene>
    <name evidence="11" type="primary">nad4L</name>
</gene>
<dbReference type="Gene3D" id="1.10.287.3510">
    <property type="match status" value="1"/>
</dbReference>
<feature type="transmembrane region" description="Helical" evidence="10">
    <location>
        <begin position="21"/>
        <end position="43"/>
    </location>
</feature>
<keyword evidence="11" id="KW-0496">Mitochondrion</keyword>
<evidence type="ECO:0000256" key="10">
    <source>
        <dbReference type="SAM" id="Phobius"/>
    </source>
</evidence>
<reference evidence="11" key="1">
    <citation type="journal article" date="2011" name="BMC Evol. Biol.">
        <title>Ten new complete mitochondrial genomes of pulmonates (Mollusca: Gastropoda) and their impact on phylogenetic relationships.</title>
        <authorList>
            <person name="White T.R."/>
            <person name="Conrad M.M."/>
            <person name="Tseng R."/>
            <person name="Balayan S."/>
            <person name="Golding R."/>
            <person name="de Frias Martins A.M."/>
            <person name="Dayrat B.A."/>
        </authorList>
    </citation>
    <scope>NUCLEOTIDE SEQUENCE</scope>
</reference>
<feature type="transmembrane region" description="Helical" evidence="10">
    <location>
        <begin position="55"/>
        <end position="80"/>
    </location>
</feature>
<evidence type="ECO:0000256" key="9">
    <source>
        <dbReference type="ARBA" id="ARBA00031586"/>
    </source>
</evidence>
<keyword evidence="8 10" id="KW-0472">Membrane</keyword>
<evidence type="ECO:0000256" key="6">
    <source>
        <dbReference type="ARBA" id="ARBA00022989"/>
    </source>
</evidence>
<keyword evidence="5" id="KW-1278">Translocase</keyword>
<keyword evidence="4 10" id="KW-0812">Transmembrane</keyword>
<keyword evidence="7" id="KW-0520">NAD</keyword>
<dbReference type="InterPro" id="IPR039428">
    <property type="entry name" value="NUOK/Mnh_C1-like"/>
</dbReference>
<evidence type="ECO:0000256" key="8">
    <source>
        <dbReference type="ARBA" id="ARBA00023136"/>
    </source>
</evidence>
<evidence type="ECO:0000256" key="7">
    <source>
        <dbReference type="ARBA" id="ARBA00023027"/>
    </source>
</evidence>